<gene>
    <name evidence="2" type="ORF">H1W37_04515</name>
</gene>
<name>A0A838XLA4_9HYPH</name>
<dbReference type="RefSeq" id="WP_181759095.1">
    <property type="nucleotide sequence ID" value="NZ_BMCR01000004.1"/>
</dbReference>
<feature type="region of interest" description="Disordered" evidence="1">
    <location>
        <begin position="94"/>
        <end position="169"/>
    </location>
</feature>
<comment type="caution">
    <text evidence="2">The sequence shown here is derived from an EMBL/GenBank/DDBJ whole genome shotgun (WGS) entry which is preliminary data.</text>
</comment>
<reference evidence="2 3" key="2">
    <citation type="submission" date="2020-08" db="EMBL/GenBank/DDBJ databases">
        <title>Stappia taiwanensis sp. nov., isolated from a coastal thermal spring.</title>
        <authorList>
            <person name="Kampfer P."/>
        </authorList>
    </citation>
    <scope>NUCLEOTIDE SEQUENCE [LARGE SCALE GENOMIC DNA]</scope>
    <source>
        <strain evidence="2 3">DSM 23284</strain>
    </source>
</reference>
<dbReference type="InterPro" id="IPR035220">
    <property type="entry name" value="DUF5330"/>
</dbReference>
<dbReference type="EMBL" id="JACEON010000003">
    <property type="protein sequence ID" value="MBA4610902.1"/>
    <property type="molecule type" value="Genomic_DNA"/>
</dbReference>
<dbReference type="Proteomes" id="UP000559404">
    <property type="component" value="Unassembled WGS sequence"/>
</dbReference>
<reference evidence="2 3" key="1">
    <citation type="submission" date="2020-07" db="EMBL/GenBank/DDBJ databases">
        <authorList>
            <person name="Li M."/>
        </authorList>
    </citation>
    <scope>NUCLEOTIDE SEQUENCE [LARGE SCALE GENOMIC DNA]</scope>
    <source>
        <strain evidence="2 3">DSM 23284</strain>
    </source>
</reference>
<evidence type="ECO:0000313" key="2">
    <source>
        <dbReference type="EMBL" id="MBA4610902.1"/>
    </source>
</evidence>
<evidence type="ECO:0000256" key="1">
    <source>
        <dbReference type="SAM" id="MobiDB-lite"/>
    </source>
</evidence>
<evidence type="ECO:0000313" key="3">
    <source>
        <dbReference type="Proteomes" id="UP000559404"/>
    </source>
</evidence>
<proteinExistence type="predicted"/>
<keyword evidence="3" id="KW-1185">Reference proteome</keyword>
<sequence>MFFLLRTAFWIGLVLLLLPIDTGSDESQVSGVSPVQAFFAAQSTISDLSGFCERNPETCETGGQAIARIGAKAKVSAQMLYEYLEEDETAARTGTLTAADRTPAWTGDARTAASQGLAPHDNTDATDTGAADTGAADTGAQLTTRLSARSGGAPAALPQPKPIRGNGPA</sequence>
<dbReference type="AlphaFoldDB" id="A0A838XLA4"/>
<protein>
    <submittedName>
        <fullName evidence="2">DUF5330 domain-containing protein</fullName>
    </submittedName>
</protein>
<dbReference type="Pfam" id="PF17264">
    <property type="entry name" value="DUF5330"/>
    <property type="match status" value="1"/>
</dbReference>
<accession>A0A838XLA4</accession>
<organism evidence="2 3">
    <name type="scientific">Stappia taiwanensis</name>
    <dbReference type="NCBI Taxonomy" id="992267"/>
    <lineage>
        <taxon>Bacteria</taxon>
        <taxon>Pseudomonadati</taxon>
        <taxon>Pseudomonadota</taxon>
        <taxon>Alphaproteobacteria</taxon>
        <taxon>Hyphomicrobiales</taxon>
        <taxon>Stappiaceae</taxon>
        <taxon>Stappia</taxon>
    </lineage>
</organism>
<feature type="compositionally biased region" description="Low complexity" evidence="1">
    <location>
        <begin position="125"/>
        <end position="140"/>
    </location>
</feature>